<dbReference type="InterPro" id="IPR000182">
    <property type="entry name" value="GNAT_dom"/>
</dbReference>
<comment type="caution">
    <text evidence="4">The sequence shown here is derived from an EMBL/GenBank/DDBJ whole genome shotgun (WGS) entry which is preliminary data.</text>
</comment>
<evidence type="ECO:0000259" key="3">
    <source>
        <dbReference type="PROSITE" id="PS51186"/>
    </source>
</evidence>
<evidence type="ECO:0000256" key="1">
    <source>
        <dbReference type="ARBA" id="ARBA00022679"/>
    </source>
</evidence>
<dbReference type="Pfam" id="PF00583">
    <property type="entry name" value="Acetyltransf_1"/>
    <property type="match status" value="1"/>
</dbReference>
<organism evidence="4 5">
    <name type="scientific">Penicillium steckii</name>
    <dbReference type="NCBI Taxonomy" id="303698"/>
    <lineage>
        <taxon>Eukaryota</taxon>
        <taxon>Fungi</taxon>
        <taxon>Dikarya</taxon>
        <taxon>Ascomycota</taxon>
        <taxon>Pezizomycotina</taxon>
        <taxon>Eurotiomycetes</taxon>
        <taxon>Eurotiomycetidae</taxon>
        <taxon>Eurotiales</taxon>
        <taxon>Aspergillaceae</taxon>
        <taxon>Penicillium</taxon>
    </lineage>
</organism>
<dbReference type="GO" id="GO:0016747">
    <property type="term" value="F:acyltransferase activity, transferring groups other than amino-acyl groups"/>
    <property type="evidence" value="ECO:0007669"/>
    <property type="project" value="InterPro"/>
</dbReference>
<proteinExistence type="predicted"/>
<dbReference type="InterPro" id="IPR016181">
    <property type="entry name" value="Acyl_CoA_acyltransferase"/>
</dbReference>
<dbReference type="OrthoDB" id="329272at2759"/>
<sequence length="164" mass="18816">MSTLFPQFDNGVYMNKATTEDVPNIREMVDKAYSKYIDRIGKPPAPMTEDYYSEIKENSVFVLKESDGSLIGLIVVTYKSESGKMEIKNLVVDPKAQGHGYGRALMNYAESIALSHNTHALELYTNVKMHENIPLYVKMGFSEVERRIEDGFERVYFRKKLSQK</sequence>
<dbReference type="CDD" id="cd04301">
    <property type="entry name" value="NAT_SF"/>
    <property type="match status" value="1"/>
</dbReference>
<reference evidence="5" key="1">
    <citation type="journal article" date="2017" name="Nat. Microbiol.">
        <title>Global analysis of biosynthetic gene clusters reveals vast potential of secondary metabolite production in Penicillium species.</title>
        <authorList>
            <person name="Nielsen J.C."/>
            <person name="Grijseels S."/>
            <person name="Prigent S."/>
            <person name="Ji B."/>
            <person name="Dainat J."/>
            <person name="Nielsen K.F."/>
            <person name="Frisvad J.C."/>
            <person name="Workman M."/>
            <person name="Nielsen J."/>
        </authorList>
    </citation>
    <scope>NUCLEOTIDE SEQUENCE [LARGE SCALE GENOMIC DNA]</scope>
    <source>
        <strain evidence="5">IBT 24891</strain>
    </source>
</reference>
<evidence type="ECO:0000313" key="5">
    <source>
        <dbReference type="Proteomes" id="UP000191285"/>
    </source>
</evidence>
<protein>
    <recommendedName>
        <fullName evidence="3">N-acetyltransferase domain-containing protein</fullName>
    </recommendedName>
</protein>
<evidence type="ECO:0000256" key="2">
    <source>
        <dbReference type="ARBA" id="ARBA00023315"/>
    </source>
</evidence>
<dbReference type="PANTHER" id="PTHR43800:SF1">
    <property type="entry name" value="PEPTIDYL-LYSINE N-ACETYLTRANSFERASE YJAB"/>
    <property type="match status" value="1"/>
</dbReference>
<dbReference type="Proteomes" id="UP000191285">
    <property type="component" value="Unassembled WGS sequence"/>
</dbReference>
<dbReference type="SUPFAM" id="SSF55729">
    <property type="entry name" value="Acyl-CoA N-acyltransferases (Nat)"/>
    <property type="match status" value="1"/>
</dbReference>
<dbReference type="Gene3D" id="3.40.630.30">
    <property type="match status" value="1"/>
</dbReference>
<feature type="domain" description="N-acetyltransferase" evidence="3">
    <location>
        <begin position="12"/>
        <end position="162"/>
    </location>
</feature>
<gene>
    <name evidence="4" type="ORF">PENSTE_c001G02673</name>
</gene>
<dbReference type="EMBL" id="MLKD01000001">
    <property type="protein sequence ID" value="OQE31622.1"/>
    <property type="molecule type" value="Genomic_DNA"/>
</dbReference>
<dbReference type="AlphaFoldDB" id="A0A1V6TZ85"/>
<keyword evidence="1" id="KW-0808">Transferase</keyword>
<dbReference type="PROSITE" id="PS51186">
    <property type="entry name" value="GNAT"/>
    <property type="match status" value="1"/>
</dbReference>
<keyword evidence="2" id="KW-0012">Acyltransferase</keyword>
<keyword evidence="5" id="KW-1185">Reference proteome</keyword>
<name>A0A1V6TZ85_9EURO</name>
<dbReference type="PANTHER" id="PTHR43800">
    <property type="entry name" value="PEPTIDYL-LYSINE N-ACETYLTRANSFERASE YJAB"/>
    <property type="match status" value="1"/>
</dbReference>
<accession>A0A1V6TZ85</accession>
<evidence type="ECO:0000313" key="4">
    <source>
        <dbReference type="EMBL" id="OQE31622.1"/>
    </source>
</evidence>